<dbReference type="EMBL" id="JASJUS010000034">
    <property type="protein sequence ID" value="MDL2080492.1"/>
    <property type="molecule type" value="Genomic_DNA"/>
</dbReference>
<proteinExistence type="predicted"/>
<dbReference type="RefSeq" id="WP_285436075.1">
    <property type="nucleotide sequence ID" value="NZ_JASJUS010000034.1"/>
</dbReference>
<name>A0ABT7J9Q6_9ACTN</name>
<comment type="caution">
    <text evidence="1">The sequence shown here is derived from an EMBL/GenBank/DDBJ whole genome shotgun (WGS) entry which is preliminary data.</text>
</comment>
<keyword evidence="2" id="KW-1185">Reference proteome</keyword>
<dbReference type="Proteomes" id="UP001241926">
    <property type="component" value="Unassembled WGS sequence"/>
</dbReference>
<gene>
    <name evidence="1" type="ORF">QNN03_29010</name>
</gene>
<evidence type="ECO:0000313" key="2">
    <source>
        <dbReference type="Proteomes" id="UP001241926"/>
    </source>
</evidence>
<evidence type="ECO:0008006" key="3">
    <source>
        <dbReference type="Google" id="ProtNLM"/>
    </source>
</evidence>
<evidence type="ECO:0000313" key="1">
    <source>
        <dbReference type="EMBL" id="MDL2080492.1"/>
    </source>
</evidence>
<accession>A0ABT7J9Q6</accession>
<organism evidence="1 2">
    <name type="scientific">Streptomyces fuscus</name>
    <dbReference type="NCBI Taxonomy" id="3048495"/>
    <lineage>
        <taxon>Bacteria</taxon>
        <taxon>Bacillati</taxon>
        <taxon>Actinomycetota</taxon>
        <taxon>Actinomycetes</taxon>
        <taxon>Kitasatosporales</taxon>
        <taxon>Streptomycetaceae</taxon>
        <taxon>Streptomyces</taxon>
    </lineage>
</organism>
<reference evidence="1 2" key="1">
    <citation type="submission" date="2023-05" db="EMBL/GenBank/DDBJ databases">
        <title>Streptomyces fuscus sp. nov., a brown-black pigment producing actinomyces isolated from dry sand of Sea duck farm.</title>
        <authorList>
            <person name="Xie J."/>
            <person name="Shen N."/>
        </authorList>
    </citation>
    <scope>NUCLEOTIDE SEQUENCE [LARGE SCALE GENOMIC DNA]</scope>
    <source>
        <strain evidence="1 2">GXMU-J15</strain>
    </source>
</reference>
<sequence>MTPDAISAQLRLDRALDALTVTFRGMTARSDETQCTCHWGDEEELALLKIPDVELDPDLLRRTWDAPDWDDHGAVLRRILPQFGRELVAGRVEPLFGFEMVGTSFMRGEWTQWPRQQSDAVWEFLHAWWSRTLLDPDPAVPAHELLALCAEAAGTFTPWLGVWETHQHPVADRHLALTVEVWEYELLGDALPFSTWHDDEDTLRTELSTWLARYAPARLRACGASAELQRRVRLIGLSGPARWEDPHYPVRAY</sequence>
<protein>
    <recommendedName>
        <fullName evidence="3">Aminoglycoside phosphotransferase</fullName>
    </recommendedName>
</protein>